<dbReference type="GO" id="GO:0003676">
    <property type="term" value="F:nucleic acid binding"/>
    <property type="evidence" value="ECO:0007669"/>
    <property type="project" value="InterPro"/>
</dbReference>
<accession>A0A4Q2U604</accession>
<comment type="caution">
    <text evidence="2">The sequence shown here is derived from an EMBL/GenBank/DDBJ whole genome shotgun (WGS) entry which is preliminary data.</text>
</comment>
<name>A0A4Q2U604_9HYPH</name>
<organism evidence="2 3">
    <name type="scientific">Lichenibacterium minor</name>
    <dbReference type="NCBI Taxonomy" id="2316528"/>
    <lineage>
        <taxon>Bacteria</taxon>
        <taxon>Pseudomonadati</taxon>
        <taxon>Pseudomonadota</taxon>
        <taxon>Alphaproteobacteria</taxon>
        <taxon>Hyphomicrobiales</taxon>
        <taxon>Lichenihabitantaceae</taxon>
        <taxon>Lichenibacterium</taxon>
    </lineage>
</organism>
<dbReference type="InterPro" id="IPR036397">
    <property type="entry name" value="RNaseH_sf"/>
</dbReference>
<evidence type="ECO:0000313" key="2">
    <source>
        <dbReference type="EMBL" id="RYC30266.1"/>
    </source>
</evidence>
<dbReference type="Proteomes" id="UP000290759">
    <property type="component" value="Unassembled WGS sequence"/>
</dbReference>
<dbReference type="EMBL" id="QYBB01000028">
    <property type="protein sequence ID" value="RYC30266.1"/>
    <property type="molecule type" value="Genomic_DNA"/>
</dbReference>
<reference evidence="2 3" key="1">
    <citation type="submission" date="2018-12" db="EMBL/GenBank/DDBJ databases">
        <authorList>
            <person name="Grouzdev D.S."/>
            <person name="Krutkina M.S."/>
        </authorList>
    </citation>
    <scope>NUCLEOTIDE SEQUENCE [LARGE SCALE GENOMIC DNA]</scope>
    <source>
        <strain evidence="2 3">RmlP026</strain>
    </source>
</reference>
<sequence>MLAAFAREVGAGHFKRVVLLLDNAGFHTRPGLAIPDGLRLVYLLPYSPELQPAETLWTLVDEPLVNRLIPTLDEPANTIGARCCDLTERQIDISSRTNSAWWPKNRAPS</sequence>
<keyword evidence="3" id="KW-1185">Reference proteome</keyword>
<dbReference type="RefSeq" id="WP_129228575.1">
    <property type="nucleotide sequence ID" value="NZ_QYBB01000028.1"/>
</dbReference>
<evidence type="ECO:0000313" key="3">
    <source>
        <dbReference type="Proteomes" id="UP000290759"/>
    </source>
</evidence>
<feature type="domain" description="Tc1-like transposase DDE" evidence="1">
    <location>
        <begin position="16"/>
        <end position="73"/>
    </location>
</feature>
<evidence type="ECO:0000259" key="1">
    <source>
        <dbReference type="Pfam" id="PF13358"/>
    </source>
</evidence>
<reference evidence="2 3" key="2">
    <citation type="submission" date="2019-02" db="EMBL/GenBank/DDBJ databases">
        <title>'Lichenibacterium ramalinii' gen. nov. sp. nov., 'Lichenibacterium minor' gen. nov. sp. nov.</title>
        <authorList>
            <person name="Pankratov T."/>
        </authorList>
    </citation>
    <scope>NUCLEOTIDE SEQUENCE [LARGE SCALE GENOMIC DNA]</scope>
    <source>
        <strain evidence="2 3">RmlP026</strain>
    </source>
</reference>
<dbReference type="AlphaFoldDB" id="A0A4Q2U604"/>
<protein>
    <recommendedName>
        <fullName evidence="1">Tc1-like transposase DDE domain-containing protein</fullName>
    </recommendedName>
</protein>
<dbReference type="OrthoDB" id="2375382at2"/>
<dbReference type="Gene3D" id="3.30.420.10">
    <property type="entry name" value="Ribonuclease H-like superfamily/Ribonuclease H"/>
    <property type="match status" value="1"/>
</dbReference>
<dbReference type="Pfam" id="PF13358">
    <property type="entry name" value="DDE_3"/>
    <property type="match status" value="1"/>
</dbReference>
<gene>
    <name evidence="2" type="ORF">D3273_19535</name>
</gene>
<dbReference type="InterPro" id="IPR038717">
    <property type="entry name" value="Tc1-like_DDE_dom"/>
</dbReference>
<proteinExistence type="predicted"/>